<accession>S0DEE6</accession>
<dbReference type="PRINTS" id="PR00735">
    <property type="entry name" value="GLHYDRLASE8"/>
</dbReference>
<keyword evidence="2" id="KW-0732">Signal</keyword>
<dbReference type="Pfam" id="PF01270">
    <property type="entry name" value="Glyco_hydro_8"/>
    <property type="match status" value="1"/>
</dbReference>
<keyword evidence="3 5" id="KW-0378">Hydrolase</keyword>
<evidence type="ECO:0000313" key="5">
    <source>
        <dbReference type="EMBL" id="CCO21658.1"/>
    </source>
</evidence>
<comment type="similarity">
    <text evidence="1">Belongs to the glycosyl hydrolase 8 (cellulase D) family.</text>
</comment>
<dbReference type="InterPro" id="IPR008928">
    <property type="entry name" value="6-hairpin_glycosidase_sf"/>
</dbReference>
<sequence>MLVRILAATTVLMSVFAHAGAWETYKSRFVQPDGRVVDTGNGNISHTEGQGFAMLMAASLDDRQTFDKLWQWTNATLKNKDNGLFYWRYNPVAPDPVADKNDATDGDMMIAWALLKAQKQWRDNSYGMASDEITRALLKHTVISYAGYRVMLPGAHGFNLNTHINLNPSYFIFPAWQAFADRSHLVVWRDLQRDGKKLIGEMGWGNAQLPTDWVALSADGKMKPADEWKPRMSYDAIRIPLYIRWQEPDSPLLAPWKAWWQHYQRAQTPAWVNVLNNETSPYPMNGGLLAIRDFTFGDNPGEPQITPQDDYYSASLKMLTWLAGRDIAK</sequence>
<dbReference type="GO" id="GO:0005975">
    <property type="term" value="P:carbohydrate metabolic process"/>
    <property type="evidence" value="ECO:0007669"/>
    <property type="project" value="InterPro"/>
</dbReference>
<dbReference type="EMBL" id="HF548314">
    <property type="protein sequence ID" value="CCO21658.1"/>
    <property type="molecule type" value="Genomic_DNA"/>
</dbReference>
<proteinExistence type="inferred from homology"/>
<dbReference type="Gene3D" id="1.50.10.10">
    <property type="match status" value="1"/>
</dbReference>
<evidence type="ECO:0000256" key="1">
    <source>
        <dbReference type="ARBA" id="ARBA00009209"/>
    </source>
</evidence>
<organism evidence="5">
    <name type="scientific">termite gut metagenome</name>
    <dbReference type="NCBI Taxonomy" id="433724"/>
    <lineage>
        <taxon>unclassified sequences</taxon>
        <taxon>metagenomes</taxon>
        <taxon>organismal metagenomes</taxon>
    </lineage>
</organism>
<reference evidence="5" key="1">
    <citation type="submission" date="2012-10" db="EMBL/GenBank/DDBJ databases">
        <authorList>
            <person name="Sandrine L."/>
        </authorList>
    </citation>
    <scope>NUCLEOTIDE SEQUENCE</scope>
</reference>
<reference evidence="5" key="2">
    <citation type="journal article" date="2013" name="Biotechnol. Biofuels">
        <title>Mining for hemicellulases in the fungus-growing termite Pseudacanthotermes militaris using functional metagenomics.</title>
        <authorList>
            <person name="Bastien G."/>
            <person name="Arnal G."/>
            <person name="Bozonnet S."/>
            <person name="Laguerre S."/>
            <person name="Ferreira F."/>
            <person name="Faure R."/>
            <person name="Henrissat B."/>
            <person name="Lefevre F."/>
            <person name="Robe P."/>
            <person name="Bouchez O."/>
            <person name="Noirot C."/>
            <person name="Dumon C."/>
            <person name="O'Donohue M."/>
        </authorList>
    </citation>
    <scope>NUCLEOTIDE SEQUENCE</scope>
</reference>
<dbReference type="GO" id="GO:0004553">
    <property type="term" value="F:hydrolase activity, hydrolyzing O-glycosyl compounds"/>
    <property type="evidence" value="ECO:0007669"/>
    <property type="project" value="InterPro"/>
</dbReference>
<dbReference type="InterPro" id="IPR019834">
    <property type="entry name" value="Glyco_hydro_8_CS"/>
</dbReference>
<dbReference type="InterPro" id="IPR002037">
    <property type="entry name" value="Glyco_hydro_8"/>
</dbReference>
<dbReference type="InterPro" id="IPR012341">
    <property type="entry name" value="6hp_glycosidase-like_sf"/>
</dbReference>
<protein>
    <submittedName>
        <fullName evidence="5">Glycoside hydrolase family 8 protein</fullName>
    </submittedName>
</protein>
<keyword evidence="4" id="KW-0326">Glycosidase</keyword>
<evidence type="ECO:0000256" key="2">
    <source>
        <dbReference type="ARBA" id="ARBA00022729"/>
    </source>
</evidence>
<gene>
    <name evidence="5" type="ORF">BN138_846</name>
</gene>
<evidence type="ECO:0000256" key="3">
    <source>
        <dbReference type="ARBA" id="ARBA00022801"/>
    </source>
</evidence>
<dbReference type="PROSITE" id="PS00812">
    <property type="entry name" value="GLYCOSYL_HYDROL_F8"/>
    <property type="match status" value="1"/>
</dbReference>
<evidence type="ECO:0000256" key="4">
    <source>
        <dbReference type="ARBA" id="ARBA00023295"/>
    </source>
</evidence>
<dbReference type="AlphaFoldDB" id="S0DEE6"/>
<dbReference type="SUPFAM" id="SSF48208">
    <property type="entry name" value="Six-hairpin glycosidases"/>
    <property type="match status" value="1"/>
</dbReference>
<name>S0DEE6_9ZZZZ</name>